<dbReference type="InterPro" id="IPR013833">
    <property type="entry name" value="Cyt_c_oxidase_su3_a-hlx"/>
</dbReference>
<keyword evidence="4 11" id="KW-0812">Transmembrane</keyword>
<reference evidence="15" key="2">
    <citation type="submission" date="2025-09" db="UniProtKB">
        <authorList>
            <consortium name="Ensembl"/>
        </authorList>
    </citation>
    <scope>IDENTIFICATION</scope>
</reference>
<sequence length="197" mass="22568">MIPLQLNNPTSLKFTNEYSNNIPMVTRYYPRKHFPRPPHTNHPKRTSIWNNLIYPIRKGNRKHILQALFITITLGLYFTLLQASEYYEAPFTISDGIYGSTFFVATGFHGLHVIIGSTFLILIYVEKTSPYECGFDPIGLHHIPHGFINIPIPPNIRVTLLRRHNTITVHSSSPHNPKLTLHSSQHDTNYPPSICSL</sequence>
<evidence type="ECO:0000259" key="14">
    <source>
        <dbReference type="PROSITE" id="PS50253"/>
    </source>
</evidence>
<organism evidence="15 16">
    <name type="scientific">Monodon monoceros</name>
    <name type="common">Narwhal</name>
    <name type="synonym">Ceratodon monodon</name>
    <dbReference type="NCBI Taxonomy" id="40151"/>
    <lineage>
        <taxon>Eukaryota</taxon>
        <taxon>Metazoa</taxon>
        <taxon>Chordata</taxon>
        <taxon>Craniata</taxon>
        <taxon>Vertebrata</taxon>
        <taxon>Euteleostomi</taxon>
        <taxon>Mammalia</taxon>
        <taxon>Eutheria</taxon>
        <taxon>Laurasiatheria</taxon>
        <taxon>Artiodactyla</taxon>
        <taxon>Whippomorpha</taxon>
        <taxon>Cetacea</taxon>
        <taxon>Odontoceti</taxon>
        <taxon>Monodontidae</taxon>
        <taxon>Monodon</taxon>
    </lineage>
</organism>
<evidence type="ECO:0000256" key="7">
    <source>
        <dbReference type="ARBA" id="ARBA00022989"/>
    </source>
</evidence>
<dbReference type="Ensembl" id="ENSMMNT00015000533.1">
    <property type="protein sequence ID" value="ENSMMNP00015000468.1"/>
    <property type="gene ID" value="ENSMMNG00015000409.1"/>
</dbReference>
<dbReference type="InterPro" id="IPR024791">
    <property type="entry name" value="Cyt_c/ubiquinol_Oxase_su3"/>
</dbReference>
<evidence type="ECO:0000256" key="10">
    <source>
        <dbReference type="ARBA" id="ARBA00049512"/>
    </source>
</evidence>
<evidence type="ECO:0000313" key="15">
    <source>
        <dbReference type="Ensembl" id="ENSMMNP00015000468.1"/>
    </source>
</evidence>
<evidence type="ECO:0000313" key="16">
    <source>
        <dbReference type="Proteomes" id="UP000694561"/>
    </source>
</evidence>
<feature type="domain" description="Heme-copper oxidase subunit III family profile" evidence="14">
    <location>
        <begin position="1"/>
        <end position="126"/>
    </location>
</feature>
<evidence type="ECO:0000256" key="6">
    <source>
        <dbReference type="ARBA" id="ARBA00022967"/>
    </source>
</evidence>
<feature type="transmembrane region" description="Helical" evidence="13">
    <location>
        <begin position="64"/>
        <end position="82"/>
    </location>
</feature>
<comment type="catalytic activity">
    <reaction evidence="10">
        <text>4 Fe(II)-[cytochrome c] + O2 + 8 H(+)(in) = 4 Fe(III)-[cytochrome c] + 2 H2O + 4 H(+)(out)</text>
        <dbReference type="Rhea" id="RHEA:11436"/>
        <dbReference type="Rhea" id="RHEA-COMP:10350"/>
        <dbReference type="Rhea" id="RHEA-COMP:14399"/>
        <dbReference type="ChEBI" id="CHEBI:15377"/>
        <dbReference type="ChEBI" id="CHEBI:15378"/>
        <dbReference type="ChEBI" id="CHEBI:15379"/>
        <dbReference type="ChEBI" id="CHEBI:29033"/>
        <dbReference type="ChEBI" id="CHEBI:29034"/>
        <dbReference type="EC" id="7.1.1.9"/>
    </reaction>
    <physiologicalReaction direction="left-to-right" evidence="10">
        <dbReference type="Rhea" id="RHEA:11437"/>
    </physiologicalReaction>
</comment>
<dbReference type="Pfam" id="PF00510">
    <property type="entry name" value="COX3"/>
    <property type="match status" value="1"/>
</dbReference>
<name>A0A8C6AFQ1_MONMO</name>
<dbReference type="PANTHER" id="PTHR11403:SF7">
    <property type="entry name" value="CYTOCHROME C OXIDASE SUBUNIT 3"/>
    <property type="match status" value="1"/>
</dbReference>
<keyword evidence="8 11" id="KW-0496">Mitochondrion</keyword>
<dbReference type="PANTHER" id="PTHR11403">
    <property type="entry name" value="CYTOCHROME C OXIDASE SUBUNIT III"/>
    <property type="match status" value="1"/>
</dbReference>
<evidence type="ECO:0000256" key="11">
    <source>
        <dbReference type="RuleBase" id="RU003375"/>
    </source>
</evidence>
<feature type="region of interest" description="Disordered" evidence="12">
    <location>
        <begin position="171"/>
        <end position="197"/>
    </location>
</feature>
<evidence type="ECO:0000256" key="4">
    <source>
        <dbReference type="ARBA" id="ARBA00022692"/>
    </source>
</evidence>
<evidence type="ECO:0000256" key="8">
    <source>
        <dbReference type="ARBA" id="ARBA00023128"/>
    </source>
</evidence>
<evidence type="ECO:0000256" key="12">
    <source>
        <dbReference type="SAM" id="MobiDB-lite"/>
    </source>
</evidence>
<keyword evidence="16" id="KW-1185">Reference proteome</keyword>
<dbReference type="AlphaFoldDB" id="A0A8C6AFQ1"/>
<dbReference type="PROSITE" id="PS50253">
    <property type="entry name" value="COX3"/>
    <property type="match status" value="1"/>
</dbReference>
<dbReference type="InterPro" id="IPR000298">
    <property type="entry name" value="Cyt_c_oxidase-like_su3"/>
</dbReference>
<protein>
    <recommendedName>
        <fullName evidence="3 11">Cytochrome c oxidase subunit 3</fullName>
    </recommendedName>
</protein>
<keyword evidence="6" id="KW-1278">Translocase</keyword>
<accession>A0A8C6AFQ1</accession>
<proteinExistence type="inferred from homology"/>
<comment type="subcellular location">
    <subcellularLocation>
        <location evidence="1">Mitochondrion inner membrane</location>
        <topology evidence="1">Multi-pass membrane protein</topology>
    </subcellularLocation>
</comment>
<keyword evidence="9 13" id="KW-0472">Membrane</keyword>
<dbReference type="GO" id="GO:0006123">
    <property type="term" value="P:mitochondrial electron transport, cytochrome c to oxygen"/>
    <property type="evidence" value="ECO:0007669"/>
    <property type="project" value="TreeGrafter"/>
</dbReference>
<dbReference type="GO" id="GO:0005743">
    <property type="term" value="C:mitochondrial inner membrane"/>
    <property type="evidence" value="ECO:0007669"/>
    <property type="project" value="UniProtKB-SubCell"/>
</dbReference>
<evidence type="ECO:0000256" key="1">
    <source>
        <dbReference type="ARBA" id="ARBA00004448"/>
    </source>
</evidence>
<dbReference type="InterPro" id="IPR035973">
    <property type="entry name" value="Cyt_c_oxidase_su3-like_sf"/>
</dbReference>
<evidence type="ECO:0000256" key="2">
    <source>
        <dbReference type="ARBA" id="ARBA00010581"/>
    </source>
</evidence>
<dbReference type="GO" id="GO:0004129">
    <property type="term" value="F:cytochrome-c oxidase activity"/>
    <property type="evidence" value="ECO:0007669"/>
    <property type="project" value="UniProtKB-EC"/>
</dbReference>
<keyword evidence="7 13" id="KW-1133">Transmembrane helix</keyword>
<comment type="similarity">
    <text evidence="2 11">Belongs to the cytochrome c oxidase subunit 3 family.</text>
</comment>
<comment type="function">
    <text evidence="11">Component of the cytochrome c oxidase, the last enzyme in the mitochondrial electron transport chain which drives oxidative phosphorylation. The respiratory chain contains 3 multisubunit complexes succinate dehydrogenase (complex II, CII), ubiquinol-cytochrome c oxidoreductase (cytochrome b-c1 complex, complex III, CIII) and cytochrome c oxidase (complex IV, CIV), that cooperate to transfer electrons derived from NADH and succinate to molecular oxygen, creating an electrochemical gradient over the inner membrane that drives transmembrane transport and the ATP synthase. Cytochrome c oxidase is the component of the respiratory chain that catalyzes the reduction of oxygen to water. Electrons originating from reduced cytochrome c in the intermembrane space (IMS) are transferred via the dinuclear copper A center (CU(A)) of subunit 2 and heme A of subunit 1 to the active site in subunit 1, a binuclear center (BNC) formed by heme A3 and copper B (CU(B)). The BNC reduces molecular oxygen to 2 water molecules using 4 electrons from cytochrome c in the IMS and 4 protons from the mitochondrial matrix.</text>
</comment>
<dbReference type="Gene3D" id="1.20.120.80">
    <property type="entry name" value="Cytochrome c oxidase, subunit III, four-helix bundle"/>
    <property type="match status" value="1"/>
</dbReference>
<evidence type="ECO:0000256" key="3">
    <source>
        <dbReference type="ARBA" id="ARBA00015944"/>
    </source>
</evidence>
<dbReference type="Proteomes" id="UP000694561">
    <property type="component" value="Unplaced"/>
</dbReference>
<evidence type="ECO:0000256" key="13">
    <source>
        <dbReference type="SAM" id="Phobius"/>
    </source>
</evidence>
<reference evidence="15" key="1">
    <citation type="submission" date="2025-08" db="UniProtKB">
        <authorList>
            <consortium name="Ensembl"/>
        </authorList>
    </citation>
    <scope>IDENTIFICATION</scope>
</reference>
<keyword evidence="5" id="KW-0999">Mitochondrion inner membrane</keyword>
<dbReference type="GeneTree" id="ENSGT00390000013064"/>
<evidence type="ECO:0000256" key="5">
    <source>
        <dbReference type="ARBA" id="ARBA00022792"/>
    </source>
</evidence>
<dbReference type="SUPFAM" id="SSF81452">
    <property type="entry name" value="Cytochrome c oxidase subunit III-like"/>
    <property type="match status" value="1"/>
</dbReference>
<feature type="transmembrane region" description="Helical" evidence="13">
    <location>
        <begin position="102"/>
        <end position="125"/>
    </location>
</feature>
<evidence type="ECO:0000256" key="9">
    <source>
        <dbReference type="ARBA" id="ARBA00023136"/>
    </source>
</evidence>